<evidence type="ECO:0000256" key="11">
    <source>
        <dbReference type="ARBA" id="ARBA00023136"/>
    </source>
</evidence>
<dbReference type="CDD" id="cd04188">
    <property type="entry name" value="DPG_synthase"/>
    <property type="match status" value="1"/>
</dbReference>
<keyword evidence="15" id="KW-1185">Reference proteome</keyword>
<comment type="pathway">
    <text evidence="2">Protein modification; protein glycosylation.</text>
</comment>
<dbReference type="PANTHER" id="PTHR10859:SF91">
    <property type="entry name" value="DOLICHYL-PHOSPHATE BETA-GLUCOSYLTRANSFERASE"/>
    <property type="match status" value="1"/>
</dbReference>
<dbReference type="STRING" id="401053.AciPR4_2841"/>
<evidence type="ECO:0000256" key="5">
    <source>
        <dbReference type="ARBA" id="ARBA00022676"/>
    </source>
</evidence>
<dbReference type="GO" id="GO:0004581">
    <property type="term" value="F:dolichyl-phosphate beta-glucosyltransferase activity"/>
    <property type="evidence" value="ECO:0007669"/>
    <property type="project" value="UniProtKB-EC"/>
</dbReference>
<dbReference type="AlphaFoldDB" id="E8V3J7"/>
<evidence type="ECO:0000256" key="6">
    <source>
        <dbReference type="ARBA" id="ARBA00022679"/>
    </source>
</evidence>
<evidence type="ECO:0000259" key="13">
    <source>
        <dbReference type="Pfam" id="PF00535"/>
    </source>
</evidence>
<evidence type="ECO:0000256" key="4">
    <source>
        <dbReference type="ARBA" id="ARBA00012583"/>
    </source>
</evidence>
<accession>E8V3J7</accession>
<reference evidence="14 15" key="1">
    <citation type="journal article" date="2012" name="Stand. Genomic Sci.">
        <title>Complete genome sequence of Terriglobus saanensis type strain SP1PR4(T), an Acidobacteria from tundra soil.</title>
        <authorList>
            <person name="Rawat S.R."/>
            <person name="Mannisto M.K."/>
            <person name="Starovoytov V."/>
            <person name="Goodwin L."/>
            <person name="Nolan M."/>
            <person name="Hauser L."/>
            <person name="Land M."/>
            <person name="Davenport K.W."/>
            <person name="Woyke T."/>
            <person name="Haggblom M.M."/>
        </authorList>
    </citation>
    <scope>NUCLEOTIDE SEQUENCE</scope>
    <source>
        <strain evidence="15">ATCC BAA-1853 / DSM 23119 / SP1PR4</strain>
    </source>
</reference>
<keyword evidence="9" id="KW-0735">Signal-anchor</keyword>
<proteinExistence type="inferred from homology"/>
<evidence type="ECO:0000256" key="7">
    <source>
        <dbReference type="ARBA" id="ARBA00022692"/>
    </source>
</evidence>
<dbReference type="InterPro" id="IPR029044">
    <property type="entry name" value="Nucleotide-diphossugar_trans"/>
</dbReference>
<keyword evidence="8" id="KW-0256">Endoplasmic reticulum</keyword>
<dbReference type="HOGENOM" id="CLU_033536_9_0_0"/>
<dbReference type="SUPFAM" id="SSF53448">
    <property type="entry name" value="Nucleotide-diphospho-sugar transferases"/>
    <property type="match status" value="1"/>
</dbReference>
<keyword evidence="7" id="KW-0812">Transmembrane</keyword>
<protein>
    <recommendedName>
        <fullName evidence="4">dolichyl-phosphate beta-glucosyltransferase</fullName>
        <ecNumber evidence="4">2.4.1.117</ecNumber>
    </recommendedName>
</protein>
<keyword evidence="6 14" id="KW-0808">Transferase</keyword>
<dbReference type="InterPro" id="IPR035518">
    <property type="entry name" value="DPG_synthase"/>
</dbReference>
<comment type="subcellular location">
    <subcellularLocation>
        <location evidence="1">Endoplasmic reticulum membrane</location>
        <topology evidence="1">Single-pass membrane protein</topology>
    </subcellularLocation>
</comment>
<evidence type="ECO:0000256" key="8">
    <source>
        <dbReference type="ARBA" id="ARBA00022824"/>
    </source>
</evidence>
<dbReference type="Pfam" id="PF00535">
    <property type="entry name" value="Glycos_transf_2"/>
    <property type="match status" value="1"/>
</dbReference>
<dbReference type="EMBL" id="CP002467">
    <property type="protein sequence ID" value="ADV83610.1"/>
    <property type="molecule type" value="Genomic_DNA"/>
</dbReference>
<evidence type="ECO:0000313" key="14">
    <source>
        <dbReference type="EMBL" id="ADV83610.1"/>
    </source>
</evidence>
<evidence type="ECO:0000313" key="15">
    <source>
        <dbReference type="Proteomes" id="UP000006844"/>
    </source>
</evidence>
<dbReference type="Gene3D" id="3.90.550.10">
    <property type="entry name" value="Spore Coat Polysaccharide Biosynthesis Protein SpsA, Chain A"/>
    <property type="match status" value="1"/>
</dbReference>
<dbReference type="EC" id="2.4.1.117" evidence="4"/>
<evidence type="ECO:0000256" key="2">
    <source>
        <dbReference type="ARBA" id="ARBA00004922"/>
    </source>
</evidence>
<dbReference type="OrthoDB" id="9810303at2"/>
<dbReference type="RefSeq" id="WP_013569343.1">
    <property type="nucleotide sequence ID" value="NC_014963.1"/>
</dbReference>
<comment type="catalytic activity">
    <reaction evidence="12">
        <text>a di-trans,poly-cis-dolichyl phosphate + UDP-alpha-D-glucose = a di-trans,poly-cis-dolichyl beta-D-glucosyl phosphate + UDP</text>
        <dbReference type="Rhea" id="RHEA:15401"/>
        <dbReference type="Rhea" id="RHEA-COMP:19498"/>
        <dbReference type="Rhea" id="RHEA-COMP:19502"/>
        <dbReference type="ChEBI" id="CHEBI:57525"/>
        <dbReference type="ChEBI" id="CHEBI:57683"/>
        <dbReference type="ChEBI" id="CHEBI:58223"/>
        <dbReference type="ChEBI" id="CHEBI:58885"/>
        <dbReference type="EC" id="2.4.1.117"/>
    </reaction>
    <physiologicalReaction direction="left-to-right" evidence="12">
        <dbReference type="Rhea" id="RHEA:15402"/>
    </physiologicalReaction>
</comment>
<dbReference type="KEGG" id="tsa:AciPR4_2841"/>
<keyword evidence="10" id="KW-1133">Transmembrane helix</keyword>
<dbReference type="InterPro" id="IPR001173">
    <property type="entry name" value="Glyco_trans_2-like"/>
</dbReference>
<dbReference type="PANTHER" id="PTHR10859">
    <property type="entry name" value="GLYCOSYL TRANSFERASE"/>
    <property type="match status" value="1"/>
</dbReference>
<feature type="domain" description="Glycosyltransferase 2-like" evidence="13">
    <location>
        <begin position="23"/>
        <end position="192"/>
    </location>
</feature>
<sequence length="277" mass="31491">MRSDTLTSKRGNDEYPKLSPDYSIVIPAYNEGARIGKTLEHVLKCVHGKGWNAEVLVVNDGSRDDTALIVQGFAASDPILRLIENLGNRGKGYSIRNGILNASGDIVMFTDADLSSPMEEAELLFATINEGADIAIGSRWLDRKRQTLHQPLYRQFFGRCFNAITRLIVGLPFADTQCGFKAFKRKVAQTIFQLQCIERWGFDPEILFIAIKRGYSIREVPVTWGHDERSRISYLKDGIKMLEDIAFIRWNAFTGVYRRPVKDLDMKFQEIVHSIKK</sequence>
<evidence type="ECO:0000256" key="3">
    <source>
        <dbReference type="ARBA" id="ARBA00006739"/>
    </source>
</evidence>
<evidence type="ECO:0000256" key="12">
    <source>
        <dbReference type="ARBA" id="ARBA00045097"/>
    </source>
</evidence>
<name>E8V3J7_TERSS</name>
<keyword evidence="11" id="KW-0472">Membrane</keyword>
<evidence type="ECO:0000256" key="10">
    <source>
        <dbReference type="ARBA" id="ARBA00022989"/>
    </source>
</evidence>
<evidence type="ECO:0000256" key="1">
    <source>
        <dbReference type="ARBA" id="ARBA00004389"/>
    </source>
</evidence>
<organism evidence="14 15">
    <name type="scientific">Terriglobus saanensis (strain ATCC BAA-1853 / DSM 23119 / SP1PR4)</name>
    <dbReference type="NCBI Taxonomy" id="401053"/>
    <lineage>
        <taxon>Bacteria</taxon>
        <taxon>Pseudomonadati</taxon>
        <taxon>Acidobacteriota</taxon>
        <taxon>Terriglobia</taxon>
        <taxon>Terriglobales</taxon>
        <taxon>Acidobacteriaceae</taxon>
        <taxon>Terriglobus</taxon>
    </lineage>
</organism>
<dbReference type="GO" id="GO:0006487">
    <property type="term" value="P:protein N-linked glycosylation"/>
    <property type="evidence" value="ECO:0007669"/>
    <property type="project" value="TreeGrafter"/>
</dbReference>
<keyword evidence="5" id="KW-0328">Glycosyltransferase</keyword>
<dbReference type="eggNOG" id="COG1215">
    <property type="taxonomic scope" value="Bacteria"/>
</dbReference>
<gene>
    <name evidence="14" type="ordered locus">AciPR4_2841</name>
</gene>
<comment type="similarity">
    <text evidence="3">Belongs to the glycosyltransferase 2 family.</text>
</comment>
<evidence type="ECO:0000256" key="9">
    <source>
        <dbReference type="ARBA" id="ARBA00022968"/>
    </source>
</evidence>
<dbReference type="Proteomes" id="UP000006844">
    <property type="component" value="Chromosome"/>
</dbReference>